<evidence type="ECO:0000313" key="2">
    <source>
        <dbReference type="EMBL" id="QIG78331.1"/>
    </source>
</evidence>
<sequence length="61" mass="6533">MIGQMTPITWLAVAIAIVAIFALGAGGIWMITGRKDRQRGVLMIICALVILGNVLLWTLPA</sequence>
<dbReference type="KEGG" id="spzr:G5C33_13400"/>
<feature type="transmembrane region" description="Helical" evidence="1">
    <location>
        <begin position="41"/>
        <end position="59"/>
    </location>
</feature>
<name>A0A6G6Y0G6_9SPHN</name>
<dbReference type="AlphaFoldDB" id="A0A6G6Y0G6"/>
<organism evidence="2 3">
    <name type="scientific">Stakelama tenebrarum</name>
    <dbReference type="NCBI Taxonomy" id="2711215"/>
    <lineage>
        <taxon>Bacteria</taxon>
        <taxon>Pseudomonadati</taxon>
        <taxon>Pseudomonadota</taxon>
        <taxon>Alphaproteobacteria</taxon>
        <taxon>Sphingomonadales</taxon>
        <taxon>Sphingomonadaceae</taxon>
        <taxon>Stakelama</taxon>
    </lineage>
</organism>
<dbReference type="Proteomes" id="UP000501568">
    <property type="component" value="Chromosome"/>
</dbReference>
<reference evidence="2 3" key="1">
    <citation type="submission" date="2020-02" db="EMBL/GenBank/DDBJ databases">
        <authorList>
            <person name="Zheng R.K."/>
            <person name="Sun C.M."/>
        </authorList>
    </citation>
    <scope>NUCLEOTIDE SEQUENCE [LARGE SCALE GENOMIC DNA]</scope>
    <source>
        <strain evidence="3">zrk23</strain>
    </source>
</reference>
<keyword evidence="1" id="KW-0472">Membrane</keyword>
<feature type="transmembrane region" description="Helical" evidence="1">
    <location>
        <begin position="6"/>
        <end position="29"/>
    </location>
</feature>
<evidence type="ECO:0000313" key="3">
    <source>
        <dbReference type="Proteomes" id="UP000501568"/>
    </source>
</evidence>
<keyword evidence="3" id="KW-1185">Reference proteome</keyword>
<gene>
    <name evidence="2" type="ORF">G5C33_13400</name>
</gene>
<evidence type="ECO:0000256" key="1">
    <source>
        <dbReference type="SAM" id="Phobius"/>
    </source>
</evidence>
<dbReference type="RefSeq" id="WP_165325330.1">
    <property type="nucleotide sequence ID" value="NZ_CP049109.1"/>
</dbReference>
<accession>A0A6G6Y0G6</accession>
<protein>
    <submittedName>
        <fullName evidence="2">Uncharacterized protein</fullName>
    </submittedName>
</protein>
<proteinExistence type="predicted"/>
<keyword evidence="1" id="KW-0812">Transmembrane</keyword>
<keyword evidence="1" id="KW-1133">Transmembrane helix</keyword>
<dbReference type="EMBL" id="CP049109">
    <property type="protein sequence ID" value="QIG78331.1"/>
    <property type="molecule type" value="Genomic_DNA"/>
</dbReference>